<gene>
    <name evidence="2" type="ORF">UFOVP103_14</name>
    <name evidence="3" type="ORF">UFOVP197_41</name>
</gene>
<sequence length="61" mass="6500">MNNINKALIAPIVAVVFMMLKATSGFQIDDATLDVVVNAVLSIIAIIGVFANPTKNDEPKE</sequence>
<keyword evidence="1" id="KW-0812">Transmembrane</keyword>
<keyword evidence="1" id="KW-0472">Membrane</keyword>
<organism evidence="3">
    <name type="scientific">uncultured Caudovirales phage</name>
    <dbReference type="NCBI Taxonomy" id="2100421"/>
    <lineage>
        <taxon>Viruses</taxon>
        <taxon>Duplodnaviria</taxon>
        <taxon>Heunggongvirae</taxon>
        <taxon>Uroviricota</taxon>
        <taxon>Caudoviricetes</taxon>
        <taxon>Peduoviridae</taxon>
        <taxon>Maltschvirus</taxon>
        <taxon>Maltschvirus maltsch</taxon>
    </lineage>
</organism>
<name>A0A6J7WHT0_9CAUD</name>
<dbReference type="EMBL" id="LR798245">
    <property type="protein sequence ID" value="CAB5217031.1"/>
    <property type="molecule type" value="Genomic_DNA"/>
</dbReference>
<reference evidence="3" key="1">
    <citation type="submission" date="2020-05" db="EMBL/GenBank/DDBJ databases">
        <authorList>
            <person name="Chiriac C."/>
            <person name="Salcher M."/>
            <person name="Ghai R."/>
            <person name="Kavagutti S V."/>
        </authorList>
    </citation>
    <scope>NUCLEOTIDE SEQUENCE</scope>
</reference>
<evidence type="ECO:0000313" key="3">
    <source>
        <dbReference type="EMBL" id="CAB5217031.1"/>
    </source>
</evidence>
<evidence type="ECO:0000313" key="2">
    <source>
        <dbReference type="EMBL" id="CAB4128025.1"/>
    </source>
</evidence>
<dbReference type="EMBL" id="LR796223">
    <property type="protein sequence ID" value="CAB4128025.1"/>
    <property type="molecule type" value="Genomic_DNA"/>
</dbReference>
<evidence type="ECO:0008006" key="4">
    <source>
        <dbReference type="Google" id="ProtNLM"/>
    </source>
</evidence>
<accession>A0A6J7WHT0</accession>
<feature type="transmembrane region" description="Helical" evidence="1">
    <location>
        <begin position="35"/>
        <end position="52"/>
    </location>
</feature>
<proteinExistence type="predicted"/>
<keyword evidence="1" id="KW-1133">Transmembrane helix</keyword>
<evidence type="ECO:0000256" key="1">
    <source>
        <dbReference type="SAM" id="Phobius"/>
    </source>
</evidence>
<protein>
    <recommendedName>
        <fullName evidence="4">Holin</fullName>
    </recommendedName>
</protein>